<comment type="caution">
    <text evidence="1">The sequence shown here is derived from an EMBL/GenBank/DDBJ whole genome shotgun (WGS) entry which is preliminary data.</text>
</comment>
<gene>
    <name evidence="1" type="ORF">Pmani_035796</name>
</gene>
<accession>A0AAE1NLN8</accession>
<name>A0AAE1NLN8_9EUCA</name>
<evidence type="ECO:0000313" key="2">
    <source>
        <dbReference type="Proteomes" id="UP001292094"/>
    </source>
</evidence>
<proteinExistence type="predicted"/>
<reference evidence="1" key="1">
    <citation type="submission" date="2023-11" db="EMBL/GenBank/DDBJ databases">
        <title>Genome assemblies of two species of porcelain crab, Petrolisthes cinctipes and Petrolisthes manimaculis (Anomura: Porcellanidae).</title>
        <authorList>
            <person name="Angst P."/>
        </authorList>
    </citation>
    <scope>NUCLEOTIDE SEQUENCE</scope>
    <source>
        <strain evidence="1">PB745_02</strain>
        <tissue evidence="1">Gill</tissue>
    </source>
</reference>
<dbReference type="Proteomes" id="UP001292094">
    <property type="component" value="Unassembled WGS sequence"/>
</dbReference>
<dbReference type="EMBL" id="JAWZYT010005169">
    <property type="protein sequence ID" value="KAK4291374.1"/>
    <property type="molecule type" value="Genomic_DNA"/>
</dbReference>
<keyword evidence="2" id="KW-1185">Reference proteome</keyword>
<evidence type="ECO:0000313" key="1">
    <source>
        <dbReference type="EMBL" id="KAK4291374.1"/>
    </source>
</evidence>
<protein>
    <submittedName>
        <fullName evidence="1">Uncharacterized protein</fullName>
    </submittedName>
</protein>
<sequence length="71" mass="8803">MRYRVYVETIKDKYKYQMDDFQEQQHKLSDQLEKLNHKTAKEMKNMMLWNIPQTVDYNKSENTKIIVDEEE</sequence>
<dbReference type="AlphaFoldDB" id="A0AAE1NLN8"/>
<organism evidence="1 2">
    <name type="scientific">Petrolisthes manimaculis</name>
    <dbReference type="NCBI Taxonomy" id="1843537"/>
    <lineage>
        <taxon>Eukaryota</taxon>
        <taxon>Metazoa</taxon>
        <taxon>Ecdysozoa</taxon>
        <taxon>Arthropoda</taxon>
        <taxon>Crustacea</taxon>
        <taxon>Multicrustacea</taxon>
        <taxon>Malacostraca</taxon>
        <taxon>Eumalacostraca</taxon>
        <taxon>Eucarida</taxon>
        <taxon>Decapoda</taxon>
        <taxon>Pleocyemata</taxon>
        <taxon>Anomura</taxon>
        <taxon>Galatheoidea</taxon>
        <taxon>Porcellanidae</taxon>
        <taxon>Petrolisthes</taxon>
    </lineage>
</organism>